<evidence type="ECO:0000256" key="1">
    <source>
        <dbReference type="SAM" id="MobiDB-lite"/>
    </source>
</evidence>
<dbReference type="WBParaSite" id="GPLIN_001613500">
    <property type="protein sequence ID" value="GPLIN_001613500"/>
    <property type="gene ID" value="GPLIN_001613500"/>
</dbReference>
<evidence type="ECO:0000313" key="3">
    <source>
        <dbReference type="WBParaSite" id="GPLIN_001613500"/>
    </source>
</evidence>
<dbReference type="Proteomes" id="UP000050741">
    <property type="component" value="Unassembled WGS sequence"/>
</dbReference>
<organism evidence="2 3">
    <name type="scientific">Globodera pallida</name>
    <name type="common">Potato cyst nematode worm</name>
    <name type="synonym">Heterodera pallida</name>
    <dbReference type="NCBI Taxonomy" id="36090"/>
    <lineage>
        <taxon>Eukaryota</taxon>
        <taxon>Metazoa</taxon>
        <taxon>Ecdysozoa</taxon>
        <taxon>Nematoda</taxon>
        <taxon>Chromadorea</taxon>
        <taxon>Rhabditida</taxon>
        <taxon>Tylenchina</taxon>
        <taxon>Tylenchomorpha</taxon>
        <taxon>Tylenchoidea</taxon>
        <taxon>Heteroderidae</taxon>
        <taxon>Heteroderinae</taxon>
        <taxon>Globodera</taxon>
    </lineage>
</organism>
<proteinExistence type="predicted"/>
<feature type="region of interest" description="Disordered" evidence="1">
    <location>
        <begin position="58"/>
        <end position="82"/>
    </location>
</feature>
<accession>A0A183CTC7</accession>
<reference evidence="3" key="2">
    <citation type="submission" date="2016-06" db="UniProtKB">
        <authorList>
            <consortium name="WormBaseParasite"/>
        </authorList>
    </citation>
    <scope>IDENTIFICATION</scope>
</reference>
<evidence type="ECO:0000313" key="2">
    <source>
        <dbReference type="Proteomes" id="UP000050741"/>
    </source>
</evidence>
<dbReference type="AlphaFoldDB" id="A0A183CTC7"/>
<reference evidence="2" key="1">
    <citation type="submission" date="2014-05" db="EMBL/GenBank/DDBJ databases">
        <title>The genome and life-stage specific transcriptomes of Globodera pallida elucidate key aspects of plant parasitism by a cyst nematode.</title>
        <authorList>
            <person name="Cotton J.A."/>
            <person name="Lilley C.J."/>
            <person name="Jones L.M."/>
            <person name="Kikuchi T."/>
            <person name="Reid A.J."/>
            <person name="Thorpe P."/>
            <person name="Tsai I.J."/>
            <person name="Beasley H."/>
            <person name="Blok V."/>
            <person name="Cock P.J.A."/>
            <person name="Van den Akker S.E."/>
            <person name="Holroyd N."/>
            <person name="Hunt M."/>
            <person name="Mantelin S."/>
            <person name="Naghra H."/>
            <person name="Pain A."/>
            <person name="Palomares-Rius J.E."/>
            <person name="Zarowiecki M."/>
            <person name="Berriman M."/>
            <person name="Jones J.T."/>
            <person name="Urwin P.E."/>
        </authorList>
    </citation>
    <scope>NUCLEOTIDE SEQUENCE [LARGE SCALE GENOMIC DNA]</scope>
    <source>
        <strain evidence="2">Lindley</strain>
    </source>
</reference>
<sequence length="82" mass="8928">MPYLMASGPALVPLGTRRHAPIGYMSEPELLLDKRSGNSDCESLRISTQLHETVALAQAQPKLSVRRSDASTHRPPVHAPQS</sequence>
<name>A0A183CTC7_GLOPA</name>
<keyword evidence="2" id="KW-1185">Reference proteome</keyword>
<protein>
    <submittedName>
        <fullName evidence="3">Uncharacterized protein</fullName>
    </submittedName>
</protein>